<evidence type="ECO:0000259" key="7">
    <source>
        <dbReference type="PROSITE" id="PS50089"/>
    </source>
</evidence>
<dbReference type="Pfam" id="PF13639">
    <property type="entry name" value="zf-RING_2"/>
    <property type="match status" value="1"/>
</dbReference>
<evidence type="ECO:0000256" key="1">
    <source>
        <dbReference type="ARBA" id="ARBA00022723"/>
    </source>
</evidence>
<feature type="compositionally biased region" description="Basic residues" evidence="5">
    <location>
        <begin position="309"/>
        <end position="328"/>
    </location>
</feature>
<dbReference type="EMBL" id="CALNXK010000122">
    <property type="protein sequence ID" value="CAH3162045.1"/>
    <property type="molecule type" value="Genomic_DNA"/>
</dbReference>
<dbReference type="CDD" id="cd15536">
    <property type="entry name" value="PHD_PHRF1"/>
    <property type="match status" value="1"/>
</dbReference>
<dbReference type="InterPro" id="IPR057031">
    <property type="entry name" value="SFR19-like_C"/>
</dbReference>
<evidence type="ECO:0000256" key="5">
    <source>
        <dbReference type="SAM" id="MobiDB-lite"/>
    </source>
</evidence>
<dbReference type="PROSITE" id="PS50016">
    <property type="entry name" value="ZF_PHD_2"/>
    <property type="match status" value="1"/>
</dbReference>
<dbReference type="InterPro" id="IPR019787">
    <property type="entry name" value="Znf_PHD-finger"/>
</dbReference>
<dbReference type="InterPro" id="IPR017907">
    <property type="entry name" value="Znf_RING_CS"/>
</dbReference>
<feature type="compositionally biased region" description="Basic residues" evidence="5">
    <location>
        <begin position="337"/>
        <end position="358"/>
    </location>
</feature>
<feature type="region of interest" description="Disordered" evidence="5">
    <location>
        <begin position="228"/>
        <end position="415"/>
    </location>
</feature>
<keyword evidence="1" id="KW-0479">Metal-binding</keyword>
<reference evidence="8 9" key="1">
    <citation type="submission" date="2022-05" db="EMBL/GenBank/DDBJ databases">
        <authorList>
            <consortium name="Genoscope - CEA"/>
            <person name="William W."/>
        </authorList>
    </citation>
    <scope>NUCLEOTIDE SEQUENCE [LARGE SCALE GENOMIC DNA]</scope>
</reference>
<organism evidence="8 9">
    <name type="scientific">Porites lobata</name>
    <dbReference type="NCBI Taxonomy" id="104759"/>
    <lineage>
        <taxon>Eukaryota</taxon>
        <taxon>Metazoa</taxon>
        <taxon>Cnidaria</taxon>
        <taxon>Anthozoa</taxon>
        <taxon>Hexacorallia</taxon>
        <taxon>Scleractinia</taxon>
        <taxon>Fungiina</taxon>
        <taxon>Poritidae</taxon>
        <taxon>Porites</taxon>
    </lineage>
</organism>
<feature type="compositionally biased region" description="Acidic residues" evidence="5">
    <location>
        <begin position="40"/>
        <end position="81"/>
    </location>
</feature>
<dbReference type="PROSITE" id="PS01359">
    <property type="entry name" value="ZF_PHD_1"/>
    <property type="match status" value="1"/>
</dbReference>
<feature type="compositionally biased region" description="Basic and acidic residues" evidence="5">
    <location>
        <begin position="897"/>
        <end position="920"/>
    </location>
</feature>
<evidence type="ECO:0000256" key="3">
    <source>
        <dbReference type="ARBA" id="ARBA00022833"/>
    </source>
</evidence>
<gene>
    <name evidence="8" type="ORF">PLOB_00005244</name>
</gene>
<evidence type="ECO:0000256" key="2">
    <source>
        <dbReference type="ARBA" id="ARBA00022771"/>
    </source>
</evidence>
<dbReference type="Proteomes" id="UP001159405">
    <property type="component" value="Unassembled WGS sequence"/>
</dbReference>
<protein>
    <recommendedName>
        <fullName evidence="10">PHD and RING finger domain-containing protein 1</fullName>
    </recommendedName>
</protein>
<keyword evidence="3" id="KW-0862">Zinc</keyword>
<dbReference type="SMART" id="SM00249">
    <property type="entry name" value="PHD"/>
    <property type="match status" value="1"/>
</dbReference>
<proteinExistence type="predicted"/>
<feature type="region of interest" description="Disordered" evidence="5">
    <location>
        <begin position="847"/>
        <end position="866"/>
    </location>
</feature>
<dbReference type="PROSITE" id="PS50089">
    <property type="entry name" value="ZF_RING_2"/>
    <property type="match status" value="1"/>
</dbReference>
<feature type="compositionally biased region" description="Low complexity" evidence="5">
    <location>
        <begin position="465"/>
        <end position="476"/>
    </location>
</feature>
<feature type="domain" description="RING-type" evidence="7">
    <location>
        <begin position="100"/>
        <end position="141"/>
    </location>
</feature>
<dbReference type="PANTHER" id="PTHR12618:SF20">
    <property type="entry name" value="PHD AND RING FINGER DOMAIN-CONTAINING PROTEIN 1"/>
    <property type="match status" value="1"/>
</dbReference>
<dbReference type="InterPro" id="IPR001841">
    <property type="entry name" value="Znf_RING"/>
</dbReference>
<feature type="compositionally biased region" description="Low complexity" evidence="5">
    <location>
        <begin position="252"/>
        <end position="286"/>
    </location>
</feature>
<dbReference type="Pfam" id="PF23030">
    <property type="entry name" value="SCAF11-like_C"/>
    <property type="match status" value="1"/>
</dbReference>
<dbReference type="Gene3D" id="3.30.40.10">
    <property type="entry name" value="Zinc/RING finger domain, C3HC4 (zinc finger)"/>
    <property type="match status" value="2"/>
</dbReference>
<feature type="region of interest" description="Disordered" evidence="5">
    <location>
        <begin position="567"/>
        <end position="602"/>
    </location>
</feature>
<feature type="compositionally biased region" description="Basic and acidic residues" evidence="5">
    <location>
        <begin position="477"/>
        <end position="529"/>
    </location>
</feature>
<dbReference type="InterPro" id="IPR013083">
    <property type="entry name" value="Znf_RING/FYVE/PHD"/>
</dbReference>
<evidence type="ECO:0000313" key="8">
    <source>
        <dbReference type="EMBL" id="CAH3162045.1"/>
    </source>
</evidence>
<feature type="compositionally biased region" description="Low complexity" evidence="5">
    <location>
        <begin position="583"/>
        <end position="598"/>
    </location>
</feature>
<dbReference type="PROSITE" id="PS00518">
    <property type="entry name" value="ZF_RING_1"/>
    <property type="match status" value="1"/>
</dbReference>
<feature type="region of interest" description="Disordered" evidence="5">
    <location>
        <begin position="32"/>
        <end position="81"/>
    </location>
</feature>
<dbReference type="Pfam" id="PF00628">
    <property type="entry name" value="PHD"/>
    <property type="match status" value="1"/>
</dbReference>
<feature type="region of interest" description="Disordered" evidence="5">
    <location>
        <begin position="427"/>
        <end position="529"/>
    </location>
</feature>
<keyword evidence="9" id="KW-1185">Reference proteome</keyword>
<evidence type="ECO:0000256" key="4">
    <source>
        <dbReference type="PROSITE-ProRule" id="PRU00175"/>
    </source>
</evidence>
<feature type="compositionally biased region" description="Basic residues" evidence="5">
    <location>
        <begin position="290"/>
        <end position="302"/>
    </location>
</feature>
<feature type="region of interest" description="Disordered" evidence="5">
    <location>
        <begin position="878"/>
        <end position="921"/>
    </location>
</feature>
<evidence type="ECO:0000259" key="6">
    <source>
        <dbReference type="PROSITE" id="PS50016"/>
    </source>
</evidence>
<dbReference type="InterPro" id="IPR011011">
    <property type="entry name" value="Znf_FYVE_PHD"/>
</dbReference>
<dbReference type="InterPro" id="IPR047157">
    <property type="entry name" value="PHRF1/Atg35"/>
</dbReference>
<evidence type="ECO:0000313" key="9">
    <source>
        <dbReference type="Proteomes" id="UP001159405"/>
    </source>
</evidence>
<keyword evidence="2 4" id="KW-0863">Zinc-finger</keyword>
<dbReference type="PANTHER" id="PTHR12618">
    <property type="entry name" value="PHD AND RING FINGER DOMAIN-CONTAINING PROTEIN 1"/>
    <property type="match status" value="1"/>
</dbReference>
<name>A0ABN8QDF6_9CNID</name>
<accession>A0ABN8QDF6</accession>
<feature type="compositionally biased region" description="Basic and acidic residues" evidence="5">
    <location>
        <begin position="987"/>
        <end position="1011"/>
    </location>
</feature>
<dbReference type="SUPFAM" id="SSF57850">
    <property type="entry name" value="RING/U-box"/>
    <property type="match status" value="1"/>
</dbReference>
<dbReference type="InterPro" id="IPR001965">
    <property type="entry name" value="Znf_PHD"/>
</dbReference>
<feature type="compositionally biased region" description="Basic and acidic residues" evidence="5">
    <location>
        <begin position="878"/>
        <end position="889"/>
    </location>
</feature>
<feature type="compositionally biased region" description="Polar residues" evidence="5">
    <location>
        <begin position="393"/>
        <end position="402"/>
    </location>
</feature>
<dbReference type="SUPFAM" id="SSF57903">
    <property type="entry name" value="FYVE/PHD zinc finger"/>
    <property type="match status" value="1"/>
</dbReference>
<dbReference type="SMART" id="SM00184">
    <property type="entry name" value="RING"/>
    <property type="match status" value="2"/>
</dbReference>
<feature type="domain" description="PHD-type" evidence="6">
    <location>
        <begin position="177"/>
        <end position="227"/>
    </location>
</feature>
<evidence type="ECO:0008006" key="10">
    <source>
        <dbReference type="Google" id="ProtNLM"/>
    </source>
</evidence>
<feature type="region of interest" description="Disordered" evidence="5">
    <location>
        <begin position="978"/>
        <end position="1011"/>
    </location>
</feature>
<comment type="caution">
    <text evidence="8">The sequence shown here is derived from an EMBL/GenBank/DDBJ whole genome shotgun (WGS) entry which is preliminary data.</text>
</comment>
<dbReference type="InterPro" id="IPR019786">
    <property type="entry name" value="Zinc_finger_PHD-type_CS"/>
</dbReference>
<sequence>MDSSSSEEEDFEGFVVTPEEKLSYKAWTRKRRASEAFNDSSDDDLSGDDDNEDDDDDDDDDDEDDDDDQDEENGGLDNPLDEVIIEESGDEMSSGNTDQCPVCLMSLKDQLLGTPNNCTHVFCFDCIQEWAKNATTCPVGRKPFSEILVHASKKGPVLQRIPVEERQAEHDEQEDDPTYCEVCGECDREDRMLLCDGCDNGYHMDCLTPPAEFVPLDEWFCPSCSSYQEPEEQEGDSPRELTRARTTRGRPRGSTARRVSGSDRTGTTRTARTVASTRGRGRTLQGQGRGRGRSGSRGRGRGGRSSSTRGRRSSSKKKTRRRKKRRCGSTKETGSSSRKRSKKTSKRKTKKSTKKRRVAKEEEVSPFIYEPKRRGKTVHARLLESLSAPGPSTEPSRSTSSGRVPFPSRLEPSSSFSLFGNAFALHDFDEQENDVQEETPRVEQATAWSSESDNPDVLGSIFQGLHTLHSSSSQLSRDGKLVARDDPSRVERSPARNTENRRDSANNLRDKNQSEKEKETPLVEKKEPKDEGIIICKGTNNATVSSVDNPGGNKDCSLEKSVENRLKTADSASCGKPKETIHPPKTSSASSSTPLKPVSPKPTLYAFRIPKRRSSLNSQNESKQVFSGVGFGSTSDKHDQVSVCSISKFKIPKRTNSCGDDISMNNFANAMVTNSDTACVGQKLGTSCKEQRVLLSNVTSPNKGLPSSTCGVTTTQSSSGFDRVRHVLHKNFERKNAPNLSTDKKSNTSYSSSLSRCHASKISIPHSYNSAPTGSTTGSTINSGSVNVNRFQIRKSMSSRHPVNAVDCNSTSSSVGRETKSNNVTTCHAKNFGDDPASNFFPPLTEEATFNDNSKPVRGKEQRRSNIEILKMLQEKQRNMREQMLDDPKAPLSLRTRSSDEVNSRTRSSERPHSSDEFAGRSRAVTLPVAVVKPSLHVSSPTKASPAVLQSIISDSSPVKSIASGIIDAHSSYSRSFQRVHSGFHPRSGDKLSKRGQDEKVPGTNGDRDQQRKLGIARLQRHQQIVDEVKLALKPFYIQGKITKDDYKLIMKKSVEKIEESNSSVDRDRVGRLVKKYVHKIKGVDIATLP</sequence>